<name>A0A915P5D3_9BILA</name>
<dbReference type="AlphaFoldDB" id="A0A915P5D3"/>
<accession>A0A915P5D3</accession>
<dbReference type="Gene3D" id="2.20.100.10">
    <property type="entry name" value="Thrombospondin type-1 (TSP1) repeat"/>
    <property type="match status" value="1"/>
</dbReference>
<dbReference type="Pfam" id="PF00090">
    <property type="entry name" value="TSP_1"/>
    <property type="match status" value="1"/>
</dbReference>
<dbReference type="SUPFAM" id="SSF82895">
    <property type="entry name" value="TSP-1 type 1 repeat"/>
    <property type="match status" value="1"/>
</dbReference>
<dbReference type="PANTHER" id="PTHR31507">
    <property type="entry name" value="PROTEIN CBG15923"/>
    <property type="match status" value="1"/>
</dbReference>
<evidence type="ECO:0000313" key="1">
    <source>
        <dbReference type="Proteomes" id="UP000887560"/>
    </source>
</evidence>
<protein>
    <submittedName>
        <fullName evidence="2">Uncharacterized protein</fullName>
    </submittedName>
</protein>
<sequence length="143" mass="16628">MGKGKWDPTLKINILPLEQQFFAEFLIYLNLFKYFFFNFGRSVDLCVIEENKSKWSNFGNWTECTESCGGCGVRWRNRECLKKKDECNCIGQNREEEVCNLNVCIYPKQPTCCGQRFPASVNGTFSCAILPKFDIVENETLKY</sequence>
<evidence type="ECO:0000313" key="2">
    <source>
        <dbReference type="WBParaSite" id="scf7180000422791.g9600"/>
    </source>
</evidence>
<dbReference type="InterPro" id="IPR036383">
    <property type="entry name" value="TSP1_rpt_sf"/>
</dbReference>
<dbReference type="PANTHER" id="PTHR31507:SF3">
    <property type="entry name" value="TIL DOMAIN-CONTAINING PROTEIN"/>
    <property type="match status" value="1"/>
</dbReference>
<dbReference type="WBParaSite" id="scf7180000422791.g9600">
    <property type="protein sequence ID" value="scf7180000422791.g9600"/>
    <property type="gene ID" value="scf7180000422791.g9600"/>
</dbReference>
<organism evidence="1 2">
    <name type="scientific">Meloidogyne floridensis</name>
    <dbReference type="NCBI Taxonomy" id="298350"/>
    <lineage>
        <taxon>Eukaryota</taxon>
        <taxon>Metazoa</taxon>
        <taxon>Ecdysozoa</taxon>
        <taxon>Nematoda</taxon>
        <taxon>Chromadorea</taxon>
        <taxon>Rhabditida</taxon>
        <taxon>Tylenchina</taxon>
        <taxon>Tylenchomorpha</taxon>
        <taxon>Tylenchoidea</taxon>
        <taxon>Meloidogynidae</taxon>
        <taxon>Meloidogyninae</taxon>
        <taxon>Meloidogyne</taxon>
    </lineage>
</organism>
<dbReference type="Proteomes" id="UP000887560">
    <property type="component" value="Unplaced"/>
</dbReference>
<reference evidence="2" key="1">
    <citation type="submission" date="2022-11" db="UniProtKB">
        <authorList>
            <consortium name="WormBaseParasite"/>
        </authorList>
    </citation>
    <scope>IDENTIFICATION</scope>
</reference>
<dbReference type="SMART" id="SM00209">
    <property type="entry name" value="TSP1"/>
    <property type="match status" value="1"/>
</dbReference>
<keyword evidence="1" id="KW-1185">Reference proteome</keyword>
<dbReference type="InterPro" id="IPR000884">
    <property type="entry name" value="TSP1_rpt"/>
</dbReference>
<proteinExistence type="predicted"/>
<dbReference type="PROSITE" id="PS50092">
    <property type="entry name" value="TSP1"/>
    <property type="match status" value="1"/>
</dbReference>